<proteinExistence type="predicted"/>
<feature type="transmembrane region" description="Helical" evidence="2">
    <location>
        <begin position="117"/>
        <end position="138"/>
    </location>
</feature>
<feature type="region of interest" description="Disordered" evidence="1">
    <location>
        <begin position="1"/>
        <end position="90"/>
    </location>
</feature>
<dbReference type="AlphaFoldDB" id="A0A7J5BAT1"/>
<evidence type="ECO:0000313" key="4">
    <source>
        <dbReference type="Proteomes" id="UP000433493"/>
    </source>
</evidence>
<dbReference type="Proteomes" id="UP000433493">
    <property type="component" value="Unassembled WGS sequence"/>
</dbReference>
<name>A0A7J5BAT1_9MICO</name>
<keyword evidence="2" id="KW-1133">Transmembrane helix</keyword>
<comment type="caution">
    <text evidence="3">The sequence shown here is derived from an EMBL/GenBank/DDBJ whole genome shotgun (WGS) entry which is preliminary data.</text>
</comment>
<evidence type="ECO:0000256" key="1">
    <source>
        <dbReference type="SAM" id="MobiDB-lite"/>
    </source>
</evidence>
<dbReference type="OrthoDB" id="5117283at2"/>
<protein>
    <submittedName>
        <fullName evidence="3">Uncharacterized protein</fullName>
    </submittedName>
</protein>
<keyword evidence="2" id="KW-0812">Transmembrane</keyword>
<dbReference type="EMBL" id="WBKB01000004">
    <property type="protein sequence ID" value="KAB1643145.1"/>
    <property type="molecule type" value="Genomic_DNA"/>
</dbReference>
<keyword evidence="2" id="KW-0472">Membrane</keyword>
<evidence type="ECO:0000313" key="3">
    <source>
        <dbReference type="EMBL" id="KAB1643145.1"/>
    </source>
</evidence>
<organism evidence="3 4">
    <name type="scientific">Gulosibacter chungangensis</name>
    <dbReference type="NCBI Taxonomy" id="979746"/>
    <lineage>
        <taxon>Bacteria</taxon>
        <taxon>Bacillati</taxon>
        <taxon>Actinomycetota</taxon>
        <taxon>Actinomycetes</taxon>
        <taxon>Micrococcales</taxon>
        <taxon>Microbacteriaceae</taxon>
        <taxon>Gulosibacter</taxon>
    </lineage>
</organism>
<feature type="compositionally biased region" description="Low complexity" evidence="1">
    <location>
        <begin position="40"/>
        <end position="58"/>
    </location>
</feature>
<reference evidence="3 4" key="1">
    <citation type="submission" date="2019-09" db="EMBL/GenBank/DDBJ databases">
        <title>Phylogeny of genus Pseudoclavibacter and closely related genus.</title>
        <authorList>
            <person name="Li Y."/>
        </authorList>
    </citation>
    <scope>NUCLEOTIDE SEQUENCE [LARGE SCALE GENOMIC DNA]</scope>
    <source>
        <strain evidence="3 4">KCTC 13959</strain>
    </source>
</reference>
<sequence length="460" mass="47901">MGQQKDARVVNNRDWNSSNQYSPGDGSGSHGGDQHGGDPHSGSSHGVASHGVASHGGQEVYGGGDYYGQDGAQHMPPLPQLPQEAQPEQSDAAFLGFDEAAQPEDTPPEDTKKRRGIIWVVAILAVLLLGAGGAWLVFFNNATEAADTVFNFDSQQRGPAATESSGIEIPLVDNPSETVREYVTAIAEGDASGAGAYVDPGAPLASGDALSIAALESAQSRISVLSVELIEEQGGSANVLATLSLEGEQFEHVFALNLVNTDADGKTTKTWSISEPLVSAISVSATGLETVSIGEQEVGIDPNGGSQLVYVYPGVYSVTANAGEYFSVSGGNQKVSVTTPDSTSATVHFSAAPNAAFEQAVLSQVQDRVSLCTEVPGNMDEECPSITRNTQLEELTVMQSPAGFDSISATSFVSSRGEIGVVDTPTSGNPKPSQRTSLFNVYGDISIVNGYPEISNVHSY</sequence>
<keyword evidence="4" id="KW-1185">Reference proteome</keyword>
<evidence type="ECO:0000256" key="2">
    <source>
        <dbReference type="SAM" id="Phobius"/>
    </source>
</evidence>
<dbReference type="RefSeq" id="WP_158052194.1">
    <property type="nucleotide sequence ID" value="NZ_WBKB01000004.1"/>
</dbReference>
<accession>A0A7J5BAT1</accession>
<gene>
    <name evidence="3" type="ORF">F8O05_07850</name>
</gene>